<dbReference type="Proteomes" id="UP000198953">
    <property type="component" value="Unassembled WGS sequence"/>
</dbReference>
<dbReference type="STRING" id="46177.SAMN05660976_06995"/>
<evidence type="ECO:0000256" key="1">
    <source>
        <dbReference type="ARBA" id="ARBA00023015"/>
    </source>
</evidence>
<dbReference type="GO" id="GO:0000976">
    <property type="term" value="F:transcription cis-regulatory region binding"/>
    <property type="evidence" value="ECO:0007669"/>
    <property type="project" value="TreeGrafter"/>
</dbReference>
<evidence type="ECO:0000256" key="2">
    <source>
        <dbReference type="ARBA" id="ARBA00023125"/>
    </source>
</evidence>
<dbReference type="PANTHER" id="PTHR30055">
    <property type="entry name" value="HTH-TYPE TRANSCRIPTIONAL REGULATOR RUTR"/>
    <property type="match status" value="1"/>
</dbReference>
<dbReference type="SUPFAM" id="SSF48498">
    <property type="entry name" value="Tetracyclin repressor-like, C-terminal domain"/>
    <property type="match status" value="1"/>
</dbReference>
<dbReference type="InterPro" id="IPR050109">
    <property type="entry name" value="HTH-type_TetR-like_transc_reg"/>
</dbReference>
<evidence type="ECO:0000256" key="4">
    <source>
        <dbReference type="PROSITE-ProRule" id="PRU00335"/>
    </source>
</evidence>
<dbReference type="RefSeq" id="WP_091104786.1">
    <property type="nucleotide sequence ID" value="NZ_FOBF01000023.1"/>
</dbReference>
<dbReference type="InterPro" id="IPR001647">
    <property type="entry name" value="HTH_TetR"/>
</dbReference>
<dbReference type="EMBL" id="FOBF01000023">
    <property type="protein sequence ID" value="SEN19276.1"/>
    <property type="molecule type" value="Genomic_DNA"/>
</dbReference>
<keyword evidence="3" id="KW-0804">Transcription</keyword>
<dbReference type="InterPro" id="IPR025996">
    <property type="entry name" value="MT1864/Rv1816-like_C"/>
</dbReference>
<dbReference type="PANTHER" id="PTHR30055:SF234">
    <property type="entry name" value="HTH-TYPE TRANSCRIPTIONAL REGULATOR BETI"/>
    <property type="match status" value="1"/>
</dbReference>
<dbReference type="InterPro" id="IPR009057">
    <property type="entry name" value="Homeodomain-like_sf"/>
</dbReference>
<accession>A0A1H8EIN2</accession>
<dbReference type="PROSITE" id="PS50977">
    <property type="entry name" value="HTH_TETR_2"/>
    <property type="match status" value="1"/>
</dbReference>
<feature type="DNA-binding region" description="H-T-H motif" evidence="4">
    <location>
        <begin position="35"/>
        <end position="54"/>
    </location>
</feature>
<dbReference type="InterPro" id="IPR036271">
    <property type="entry name" value="Tet_transcr_reg_TetR-rel_C_sf"/>
</dbReference>
<keyword evidence="1" id="KW-0805">Transcription regulation</keyword>
<gene>
    <name evidence="6" type="ORF">SAMN05660976_06995</name>
</gene>
<dbReference type="AlphaFoldDB" id="A0A1H8EIN2"/>
<dbReference type="Gene3D" id="1.10.357.10">
    <property type="entry name" value="Tetracycline Repressor, domain 2"/>
    <property type="match status" value="1"/>
</dbReference>
<dbReference type="PRINTS" id="PR00455">
    <property type="entry name" value="HTHTETR"/>
</dbReference>
<dbReference type="GO" id="GO:0003700">
    <property type="term" value="F:DNA-binding transcription factor activity"/>
    <property type="evidence" value="ECO:0007669"/>
    <property type="project" value="TreeGrafter"/>
</dbReference>
<evidence type="ECO:0000313" key="7">
    <source>
        <dbReference type="Proteomes" id="UP000198953"/>
    </source>
</evidence>
<feature type="domain" description="HTH tetR-type" evidence="5">
    <location>
        <begin position="12"/>
        <end position="72"/>
    </location>
</feature>
<proteinExistence type="predicted"/>
<dbReference type="Pfam" id="PF00440">
    <property type="entry name" value="TetR_N"/>
    <property type="match status" value="1"/>
</dbReference>
<evidence type="ECO:0000313" key="6">
    <source>
        <dbReference type="EMBL" id="SEN19276.1"/>
    </source>
</evidence>
<sequence>MSIQSRKERERAQREKLIITAALELAEAEGWEAVTTRRLAERIEYSQPVLYSHFKGKDAIVAAVAVEGCADLAVELRAARTAAPDATSALARISAAYVAFADRRPALYDAIFNQTVDLPFATPEAPAALHAAFDELAAAVGPHANGADLGLLTETFWAALHGLVTLMRGGRLPREHHDTRLALLLERFTGTPAGPGRTL</sequence>
<evidence type="ECO:0000256" key="3">
    <source>
        <dbReference type="ARBA" id="ARBA00023163"/>
    </source>
</evidence>
<reference evidence="6 7" key="1">
    <citation type="submission" date="2016-10" db="EMBL/GenBank/DDBJ databases">
        <authorList>
            <person name="de Groot N.N."/>
        </authorList>
    </citation>
    <scope>NUCLEOTIDE SEQUENCE [LARGE SCALE GENOMIC DNA]</scope>
    <source>
        <strain evidence="6 7">DSM 43357</strain>
    </source>
</reference>
<dbReference type="Pfam" id="PF13305">
    <property type="entry name" value="TetR_C_33"/>
    <property type="match status" value="1"/>
</dbReference>
<name>A0A1H8EIN2_9ACTN</name>
<organism evidence="6 7">
    <name type="scientific">Nonomuraea pusilla</name>
    <dbReference type="NCBI Taxonomy" id="46177"/>
    <lineage>
        <taxon>Bacteria</taxon>
        <taxon>Bacillati</taxon>
        <taxon>Actinomycetota</taxon>
        <taxon>Actinomycetes</taxon>
        <taxon>Streptosporangiales</taxon>
        <taxon>Streptosporangiaceae</taxon>
        <taxon>Nonomuraea</taxon>
    </lineage>
</organism>
<dbReference type="SUPFAM" id="SSF46689">
    <property type="entry name" value="Homeodomain-like"/>
    <property type="match status" value="1"/>
</dbReference>
<keyword evidence="7" id="KW-1185">Reference proteome</keyword>
<evidence type="ECO:0000259" key="5">
    <source>
        <dbReference type="PROSITE" id="PS50977"/>
    </source>
</evidence>
<keyword evidence="2 4" id="KW-0238">DNA-binding</keyword>
<protein>
    <submittedName>
        <fullName evidence="6">Transcriptional regulator, TetR family</fullName>
    </submittedName>
</protein>
<dbReference type="OrthoDB" id="4641396at2"/>